<feature type="compositionally biased region" description="Polar residues" evidence="5">
    <location>
        <begin position="133"/>
        <end position="144"/>
    </location>
</feature>
<dbReference type="GO" id="GO:0008083">
    <property type="term" value="F:growth factor activity"/>
    <property type="evidence" value="ECO:0007669"/>
    <property type="project" value="TreeGrafter"/>
</dbReference>
<feature type="compositionally biased region" description="Polar residues" evidence="5">
    <location>
        <begin position="185"/>
        <end position="204"/>
    </location>
</feature>
<evidence type="ECO:0000256" key="2">
    <source>
        <dbReference type="ARBA" id="ARBA00022729"/>
    </source>
</evidence>
<dbReference type="AlphaFoldDB" id="A0AAG5DEY5"/>
<name>A0AAG5DEY5_ANOAO</name>
<evidence type="ECO:0000256" key="3">
    <source>
        <dbReference type="ARBA" id="ARBA00023157"/>
    </source>
</evidence>
<dbReference type="InterPro" id="IPR029034">
    <property type="entry name" value="Cystine-knot_cytokine"/>
</dbReference>
<dbReference type="PANTHER" id="PTHR23199:SF13">
    <property type="entry name" value="PROTEIN SPAETZLE 3"/>
    <property type="match status" value="1"/>
</dbReference>
<evidence type="ECO:0000259" key="6">
    <source>
        <dbReference type="Pfam" id="PF16077"/>
    </source>
</evidence>
<feature type="compositionally biased region" description="Pro residues" evidence="5">
    <location>
        <begin position="105"/>
        <end position="118"/>
    </location>
</feature>
<dbReference type="GO" id="GO:0005615">
    <property type="term" value="C:extracellular space"/>
    <property type="evidence" value="ECO:0007669"/>
    <property type="project" value="UniProtKB-ARBA"/>
</dbReference>
<dbReference type="InterPro" id="IPR052444">
    <property type="entry name" value="Spz/Toll_ligand-like"/>
</dbReference>
<reference evidence="7" key="1">
    <citation type="submission" date="2024-04" db="UniProtKB">
        <authorList>
            <consortium name="EnsemblMetazoa"/>
        </authorList>
    </citation>
    <scope>IDENTIFICATION</scope>
    <source>
        <strain evidence="7">EBRO</strain>
    </source>
</reference>
<evidence type="ECO:0000256" key="4">
    <source>
        <dbReference type="ARBA" id="ARBA00023180"/>
    </source>
</evidence>
<dbReference type="EnsemblMetazoa" id="ENSAATROPT010434">
    <property type="protein sequence ID" value="ENSAATROPP009415"/>
    <property type="gene ID" value="ENSAATROPG008481"/>
</dbReference>
<dbReference type="Gene3D" id="2.10.90.10">
    <property type="entry name" value="Cystine-knot cytokines"/>
    <property type="match status" value="1"/>
</dbReference>
<evidence type="ECO:0000313" key="7">
    <source>
        <dbReference type="EnsemblMetazoa" id="ENSAATROPP009415"/>
    </source>
</evidence>
<keyword evidence="2" id="KW-0732">Signal</keyword>
<organism evidence="7 8">
    <name type="scientific">Anopheles atroparvus</name>
    <name type="common">European mosquito</name>
    <dbReference type="NCBI Taxonomy" id="41427"/>
    <lineage>
        <taxon>Eukaryota</taxon>
        <taxon>Metazoa</taxon>
        <taxon>Ecdysozoa</taxon>
        <taxon>Arthropoda</taxon>
        <taxon>Hexapoda</taxon>
        <taxon>Insecta</taxon>
        <taxon>Pterygota</taxon>
        <taxon>Neoptera</taxon>
        <taxon>Endopterygota</taxon>
        <taxon>Diptera</taxon>
        <taxon>Nematocera</taxon>
        <taxon>Culicoidea</taxon>
        <taxon>Culicidae</taxon>
        <taxon>Anophelinae</taxon>
        <taxon>Anopheles</taxon>
    </lineage>
</organism>
<dbReference type="Proteomes" id="UP000075880">
    <property type="component" value="Unassembled WGS sequence"/>
</dbReference>
<dbReference type="FunFam" id="2.10.90.10:FF:000018">
    <property type="entry name" value="Spatzle 4"/>
    <property type="match status" value="1"/>
</dbReference>
<dbReference type="PANTHER" id="PTHR23199">
    <property type="entry name" value="NEUROTROPHIN 1-RELATED"/>
    <property type="match status" value="1"/>
</dbReference>
<evidence type="ECO:0000256" key="5">
    <source>
        <dbReference type="SAM" id="MobiDB-lite"/>
    </source>
</evidence>
<feature type="domain" description="Spaetzle" evidence="6">
    <location>
        <begin position="474"/>
        <end position="562"/>
    </location>
</feature>
<dbReference type="InterPro" id="IPR032104">
    <property type="entry name" value="Spaetzle"/>
</dbReference>
<dbReference type="GO" id="GO:0005121">
    <property type="term" value="F:Toll binding"/>
    <property type="evidence" value="ECO:0007669"/>
    <property type="project" value="TreeGrafter"/>
</dbReference>
<feature type="region of interest" description="Disordered" evidence="5">
    <location>
        <begin position="427"/>
        <end position="471"/>
    </location>
</feature>
<keyword evidence="8" id="KW-1185">Reference proteome</keyword>
<keyword evidence="4" id="KW-0325">Glycoprotein</keyword>
<evidence type="ECO:0000256" key="1">
    <source>
        <dbReference type="ARBA" id="ARBA00011748"/>
    </source>
</evidence>
<dbReference type="GO" id="GO:0045087">
    <property type="term" value="P:innate immune response"/>
    <property type="evidence" value="ECO:0007669"/>
    <property type="project" value="TreeGrafter"/>
</dbReference>
<feature type="compositionally biased region" description="Low complexity" evidence="5">
    <location>
        <begin position="58"/>
        <end position="84"/>
    </location>
</feature>
<feature type="region of interest" description="Disordered" evidence="5">
    <location>
        <begin position="185"/>
        <end position="216"/>
    </location>
</feature>
<protein>
    <recommendedName>
        <fullName evidence="6">Spaetzle domain-containing protein</fullName>
    </recommendedName>
</protein>
<accession>A0AAG5DEY5</accession>
<dbReference type="SUPFAM" id="SSF57501">
    <property type="entry name" value="Cystine-knot cytokines"/>
    <property type="match status" value="1"/>
</dbReference>
<dbReference type="GO" id="GO:0021556">
    <property type="term" value="P:central nervous system formation"/>
    <property type="evidence" value="ECO:0007669"/>
    <property type="project" value="TreeGrafter"/>
</dbReference>
<dbReference type="Pfam" id="PF16077">
    <property type="entry name" value="Spaetzle"/>
    <property type="match status" value="1"/>
</dbReference>
<sequence>MALVNYTLPFGSIQAPSWATASPLQNQHASAVNNLLYGPAGHQGDDQDFFKNAPYAPPQRQAKQQTPQQHSQQQQQQHSIQYRQTPRNNYLPPPSYIPPSANYPQVPPAQPPQPPQVQQPPGTGRTYGEGSYSDGTGSSQNAKVPQQSTPQQPQQPQQPAYYEYSSGSYATQPGRAFEQAANPQQGTNYRSNTQPAATRGSPGSQGAPGYPQRPPSYANVGTVGTHTQIHPVLDYDEDDEDEYYDDPEEVVATVGGISDNRKNSRMPTVTPIQGPIFVKNGTVPVVPLFAYPQVSNGTFIQIPIWWTALSVALGLSIHGDVIRGVPCIKKYHQLFCPTAGNTYPSDKIEMFIDENKALMKRMYGDFEMTSRFPSSPGRKRKRSATGGDGPDDGDFTLLPELMDLYGEPGGAVRLGGDSYFSTLRKKRQNQNSNARGSGAGRGGAGVTNARQTATPANGNGGGGTGESNTGRVDACESKIEIVTPYWATNSAGKVRAIVNTQHFEQAIHQEVCSKTQTSRCSGDCGCEQKYKWHRLLAYDPDNDCKGIFMDWFLFPSCCVCRCNP</sequence>
<comment type="subunit">
    <text evidence="1">Homodimer; disulfide-linked.</text>
</comment>
<keyword evidence="3" id="KW-1015">Disulfide bond</keyword>
<evidence type="ECO:0000313" key="8">
    <source>
        <dbReference type="Proteomes" id="UP000075880"/>
    </source>
</evidence>
<feature type="compositionally biased region" description="Low complexity" evidence="5">
    <location>
        <begin position="145"/>
        <end position="159"/>
    </location>
</feature>
<feature type="region of interest" description="Disordered" evidence="5">
    <location>
        <begin position="35"/>
        <end position="168"/>
    </location>
</feature>
<feature type="region of interest" description="Disordered" evidence="5">
    <location>
        <begin position="369"/>
        <end position="393"/>
    </location>
</feature>
<proteinExistence type="predicted"/>